<name>A0ABR2DQB4_9ROSI</name>
<accession>A0ABR2DQB4</accession>
<evidence type="ECO:0000256" key="4">
    <source>
        <dbReference type="ARBA" id="ARBA00022842"/>
    </source>
</evidence>
<keyword evidence="1" id="KW-0489">Methyltransferase</keyword>
<evidence type="ECO:0000256" key="1">
    <source>
        <dbReference type="ARBA" id="ARBA00022603"/>
    </source>
</evidence>
<dbReference type="Proteomes" id="UP001472677">
    <property type="component" value="Unassembled WGS sequence"/>
</dbReference>
<dbReference type="Gene3D" id="1.10.1200.270">
    <property type="entry name" value="Methyltransferase, alpha-helical capping domain"/>
    <property type="match status" value="1"/>
</dbReference>
<keyword evidence="4" id="KW-0460">Magnesium</keyword>
<dbReference type="InterPro" id="IPR042086">
    <property type="entry name" value="MeTrfase_capping"/>
</dbReference>
<organism evidence="5 6">
    <name type="scientific">Hibiscus sabdariffa</name>
    <name type="common">roselle</name>
    <dbReference type="NCBI Taxonomy" id="183260"/>
    <lineage>
        <taxon>Eukaryota</taxon>
        <taxon>Viridiplantae</taxon>
        <taxon>Streptophyta</taxon>
        <taxon>Embryophyta</taxon>
        <taxon>Tracheophyta</taxon>
        <taxon>Spermatophyta</taxon>
        <taxon>Magnoliopsida</taxon>
        <taxon>eudicotyledons</taxon>
        <taxon>Gunneridae</taxon>
        <taxon>Pentapetalae</taxon>
        <taxon>rosids</taxon>
        <taxon>malvids</taxon>
        <taxon>Malvales</taxon>
        <taxon>Malvaceae</taxon>
        <taxon>Malvoideae</taxon>
        <taxon>Hibiscus</taxon>
    </lineage>
</organism>
<evidence type="ECO:0000313" key="6">
    <source>
        <dbReference type="Proteomes" id="UP001472677"/>
    </source>
</evidence>
<dbReference type="InterPro" id="IPR005299">
    <property type="entry name" value="MeTrfase_7"/>
</dbReference>
<dbReference type="Gene3D" id="3.40.50.150">
    <property type="entry name" value="Vaccinia Virus protein VP39"/>
    <property type="match status" value="1"/>
</dbReference>
<protein>
    <submittedName>
        <fullName evidence="5">Uncharacterized protein</fullName>
    </submittedName>
</protein>
<evidence type="ECO:0000256" key="2">
    <source>
        <dbReference type="ARBA" id="ARBA00022679"/>
    </source>
</evidence>
<dbReference type="Pfam" id="PF03492">
    <property type="entry name" value="Methyltransf_7"/>
    <property type="match status" value="1"/>
</dbReference>
<reference evidence="5 6" key="1">
    <citation type="journal article" date="2024" name="G3 (Bethesda)">
        <title>Genome assembly of Hibiscus sabdariffa L. provides insights into metabolisms of medicinal natural products.</title>
        <authorList>
            <person name="Kim T."/>
        </authorList>
    </citation>
    <scope>NUCLEOTIDE SEQUENCE [LARGE SCALE GENOMIC DNA]</scope>
    <source>
        <strain evidence="5">TK-2024</strain>
        <tissue evidence="5">Old leaves</tissue>
    </source>
</reference>
<keyword evidence="2" id="KW-0808">Transferase</keyword>
<proteinExistence type="predicted"/>
<sequence>MGMASANVHCTNSTDKPISYANNSSLQKKALLKTRPFLEDAIKDMLSKILPVTCIKVADLGCASGPNTFLPTYEIMNTITRFCRQSHRESPELQVFLNDLPHNDFNNVFRSVPAFHARLLQDKGVPSGACFITGVAGSFHQRLFPSKSIHFVHSSYCLQWLSKVPKGVENNKGNIYISKLSPPNVCKAYLKQFQNDFSNFLRSRSEEMINGGRMLLTLVGRSIIDPTSKDCCSLWDLLAKSLLDLVDQGLVDESDVDSFNKSFYYPCKEEVREIIEKEGSFVLDKIETFEMNWDFEDDDCNKHFVFEKSKSGQNVADCIRAITESVLANHFGDIIIDELFTRYAQHVGEHLSREKTKHVSIVLISPDAASSEESDSGSPLDTQRILNVDSFDNINAIFSGKSKGGNDNVGEAYSLNSLGECELNGVVGGVDGNKKVVEERKNDFTDVIGTPITVNEEERRTINGMGVDNENTSAMGFNTVVIGQVEAPFEDRRTSPNDLLSFEPALSQNPDQTVDLGVDAANFGTIPSWAETIDNILKHMNRITFVFRTLKKKNLGIQTTRFLTSQK</sequence>
<gene>
    <name evidence="5" type="ORF">V6N12_025946</name>
</gene>
<dbReference type="SUPFAM" id="SSF53335">
    <property type="entry name" value="S-adenosyl-L-methionine-dependent methyltransferases"/>
    <property type="match status" value="1"/>
</dbReference>
<evidence type="ECO:0000313" key="5">
    <source>
        <dbReference type="EMBL" id="KAK8545097.1"/>
    </source>
</evidence>
<dbReference type="EMBL" id="JBBPBM010000023">
    <property type="protein sequence ID" value="KAK8545097.1"/>
    <property type="molecule type" value="Genomic_DNA"/>
</dbReference>
<keyword evidence="3" id="KW-0479">Metal-binding</keyword>
<keyword evidence="6" id="KW-1185">Reference proteome</keyword>
<evidence type="ECO:0000256" key="3">
    <source>
        <dbReference type="ARBA" id="ARBA00022723"/>
    </source>
</evidence>
<dbReference type="PANTHER" id="PTHR31009">
    <property type="entry name" value="S-ADENOSYL-L-METHIONINE:CARBOXYL METHYLTRANSFERASE FAMILY PROTEIN"/>
    <property type="match status" value="1"/>
</dbReference>
<comment type="caution">
    <text evidence="5">The sequence shown here is derived from an EMBL/GenBank/DDBJ whole genome shotgun (WGS) entry which is preliminary data.</text>
</comment>
<dbReference type="InterPro" id="IPR029063">
    <property type="entry name" value="SAM-dependent_MTases_sf"/>
</dbReference>